<gene>
    <name evidence="3" type="ORF">OFBG_01758</name>
</gene>
<proteinExistence type="predicted"/>
<evidence type="ECO:0000313" key="3">
    <source>
        <dbReference type="EMBL" id="EEO30730.1"/>
    </source>
</evidence>
<dbReference type="GeneID" id="77134240"/>
<organism evidence="3 4">
    <name type="scientific">Oxalobacter formigenes OXCC13</name>
    <dbReference type="NCBI Taxonomy" id="556269"/>
    <lineage>
        <taxon>Bacteria</taxon>
        <taxon>Pseudomonadati</taxon>
        <taxon>Pseudomonadota</taxon>
        <taxon>Betaproteobacteria</taxon>
        <taxon>Burkholderiales</taxon>
        <taxon>Oxalobacteraceae</taxon>
        <taxon>Oxalobacter</taxon>
    </lineage>
</organism>
<dbReference type="RefSeq" id="WP_005882147.1">
    <property type="nucleotide sequence ID" value="NZ_CP019430.1"/>
</dbReference>
<dbReference type="STRING" id="847.BRW83_0330"/>
<evidence type="ECO:0000313" key="4">
    <source>
        <dbReference type="Proteomes" id="UP000005089"/>
    </source>
</evidence>
<feature type="compositionally biased region" description="Pro residues" evidence="1">
    <location>
        <begin position="174"/>
        <end position="186"/>
    </location>
</feature>
<keyword evidence="4" id="KW-1185">Reference proteome</keyword>
<accession>C3XC04</accession>
<feature type="compositionally biased region" description="Polar residues" evidence="1">
    <location>
        <begin position="156"/>
        <end position="169"/>
    </location>
</feature>
<dbReference type="eggNOG" id="ENOG5032S0D">
    <property type="taxonomic scope" value="Bacteria"/>
</dbReference>
<dbReference type="Pfam" id="PF13436">
    <property type="entry name" value="Gly-zipper_OmpA"/>
    <property type="match status" value="1"/>
</dbReference>
<dbReference type="AlphaFoldDB" id="C3XC04"/>
<protein>
    <recommendedName>
        <fullName evidence="2">Glycine-zipper-containing OmpA-like membrane domain-containing protein</fullName>
    </recommendedName>
</protein>
<feature type="domain" description="Glycine-zipper-containing OmpA-like membrane" evidence="2">
    <location>
        <begin position="85"/>
        <end position="122"/>
    </location>
</feature>
<evidence type="ECO:0000259" key="2">
    <source>
        <dbReference type="Pfam" id="PF13436"/>
    </source>
</evidence>
<dbReference type="Proteomes" id="UP000005089">
    <property type="component" value="Unassembled WGS sequence"/>
</dbReference>
<sequence length="193" mass="19893">MMTPTKSKLCNPGELKKPRQSRYFLFLLPLALAACSSMPSGPNVMVLPGKGVSFEQFRADDLLCRQYAASQTGTNSNDAAINSGVKSAAVGTALGAAGGALIDGGHGAAVGAGVGLVFGGLTGAGSGTTSSYQAQLRYDNAYQQCMYSRGNSIPVTTNYSSGNTQNAPQRQPDYGPPPNTQTPPPARYIVPGQ</sequence>
<dbReference type="PROSITE" id="PS51257">
    <property type="entry name" value="PROKAR_LIPOPROTEIN"/>
    <property type="match status" value="1"/>
</dbReference>
<name>C3XC04_OXAFO</name>
<dbReference type="HOGENOM" id="CLU_119887_1_0_4"/>
<evidence type="ECO:0000256" key="1">
    <source>
        <dbReference type="SAM" id="MobiDB-lite"/>
    </source>
</evidence>
<dbReference type="InterPro" id="IPR025693">
    <property type="entry name" value="Gly-zipper_OmpA-like_dom"/>
</dbReference>
<reference evidence="3 4" key="1">
    <citation type="submission" date="2009-02" db="EMBL/GenBank/DDBJ databases">
        <title>The Genome Sequence of Oxalobacter formigenes OXCC13.</title>
        <authorList>
            <consortium name="The Broad Institute Genome Sequencing Platform"/>
            <person name="Ward D."/>
            <person name="Young S.K."/>
            <person name="Kodira C.D."/>
            <person name="Zeng Q."/>
            <person name="Koehrsen M."/>
            <person name="Alvarado L."/>
            <person name="Berlin A."/>
            <person name="Borenstein D."/>
            <person name="Chen Z."/>
            <person name="Engels R."/>
            <person name="Freedman E."/>
            <person name="Gellesch M."/>
            <person name="Goldberg J."/>
            <person name="Griggs A."/>
            <person name="Gujja S."/>
            <person name="Heiman D."/>
            <person name="Hepburn T."/>
            <person name="Howarth C."/>
            <person name="Jen D."/>
            <person name="Larson L."/>
            <person name="Lewis B."/>
            <person name="Mehta T."/>
            <person name="Park D."/>
            <person name="Pearson M."/>
            <person name="Roberts A."/>
            <person name="Saif S."/>
            <person name="Shea T."/>
            <person name="Shenoy N."/>
            <person name="Sisk P."/>
            <person name="Stolte C."/>
            <person name="Sykes S."/>
            <person name="Walk T."/>
            <person name="White J."/>
            <person name="Yandava C."/>
            <person name="Allison M.J."/>
            <person name="Lander E."/>
            <person name="Nusbaum C."/>
            <person name="Galagan J."/>
            <person name="Birren B."/>
        </authorList>
    </citation>
    <scope>NUCLEOTIDE SEQUENCE [LARGE SCALE GENOMIC DNA]</scope>
    <source>
        <strain evidence="3 4">OXCC13</strain>
    </source>
</reference>
<dbReference type="EMBL" id="GG658170">
    <property type="protein sequence ID" value="EEO30730.1"/>
    <property type="molecule type" value="Genomic_DNA"/>
</dbReference>
<feature type="region of interest" description="Disordered" evidence="1">
    <location>
        <begin position="156"/>
        <end position="193"/>
    </location>
</feature>